<feature type="chain" id="PRO_5026899654" evidence="1">
    <location>
        <begin position="19"/>
        <end position="164"/>
    </location>
</feature>
<keyword evidence="1" id="KW-0732">Signal</keyword>
<evidence type="ECO:0000313" key="4">
    <source>
        <dbReference type="Proteomes" id="UP000468388"/>
    </source>
</evidence>
<dbReference type="Gene3D" id="3.40.30.10">
    <property type="entry name" value="Glutaredoxin"/>
    <property type="match status" value="1"/>
</dbReference>
<dbReference type="Pfam" id="PF08534">
    <property type="entry name" value="Redoxin"/>
    <property type="match status" value="1"/>
</dbReference>
<dbReference type="InterPro" id="IPR036249">
    <property type="entry name" value="Thioredoxin-like_sf"/>
</dbReference>
<dbReference type="OrthoDB" id="662072at2"/>
<accession>A0A6N8JK89</accession>
<evidence type="ECO:0000259" key="2">
    <source>
        <dbReference type="PROSITE" id="PS51352"/>
    </source>
</evidence>
<evidence type="ECO:0000256" key="1">
    <source>
        <dbReference type="SAM" id="SignalP"/>
    </source>
</evidence>
<dbReference type="SUPFAM" id="SSF52833">
    <property type="entry name" value="Thioredoxin-like"/>
    <property type="match status" value="1"/>
</dbReference>
<dbReference type="RefSeq" id="WP_157303455.1">
    <property type="nucleotide sequence ID" value="NZ_BAAAZB010000018.1"/>
</dbReference>
<name>A0A6N8JK89_9BACT</name>
<dbReference type="PROSITE" id="PS51257">
    <property type="entry name" value="PROKAR_LIPOPROTEIN"/>
    <property type="match status" value="1"/>
</dbReference>
<evidence type="ECO:0000313" key="3">
    <source>
        <dbReference type="EMBL" id="MVT44668.1"/>
    </source>
</evidence>
<comment type="caution">
    <text evidence="3">The sequence shown here is derived from an EMBL/GenBank/DDBJ whole genome shotgun (WGS) entry which is preliminary data.</text>
</comment>
<dbReference type="CDD" id="cd02966">
    <property type="entry name" value="TlpA_like_family"/>
    <property type="match status" value="1"/>
</dbReference>
<dbReference type="Proteomes" id="UP000468388">
    <property type="component" value="Unassembled WGS sequence"/>
</dbReference>
<dbReference type="AlphaFoldDB" id="A0A6N8JK89"/>
<sequence>MKLLTVLILMIGLSGCFAKERTTTGEWVGTKMPAFNLLLSDSTTYLSTQNIPAGKPVLFFYFATYCPYCRAQLEDIIKDINKFKDTHIYMVTNSPYSEVKDYMKEFKLDKYPNITMNLDYKNFFIDSFKVKGVPFMAVYNGDKKLQETFSGKVPTSDLLSNLDN</sequence>
<reference evidence="3 4" key="1">
    <citation type="submission" date="2019-12" db="EMBL/GenBank/DDBJ databases">
        <title>The draft genomic sequence of strain Chitinophaga oryziterrae JCM 16595.</title>
        <authorList>
            <person name="Zhang X."/>
        </authorList>
    </citation>
    <scope>NUCLEOTIDE SEQUENCE [LARGE SCALE GENOMIC DNA]</scope>
    <source>
        <strain evidence="3 4">JCM 16595</strain>
    </source>
</reference>
<feature type="signal peptide" evidence="1">
    <location>
        <begin position="1"/>
        <end position="18"/>
    </location>
</feature>
<keyword evidence="4" id="KW-1185">Reference proteome</keyword>
<protein>
    <submittedName>
        <fullName evidence="3">Redoxin family protein</fullName>
    </submittedName>
</protein>
<dbReference type="PANTHER" id="PTHR42852">
    <property type="entry name" value="THIOL:DISULFIDE INTERCHANGE PROTEIN DSBE"/>
    <property type="match status" value="1"/>
</dbReference>
<dbReference type="PROSITE" id="PS51352">
    <property type="entry name" value="THIOREDOXIN_2"/>
    <property type="match status" value="1"/>
</dbReference>
<dbReference type="PANTHER" id="PTHR42852:SF13">
    <property type="entry name" value="PROTEIN DIPZ"/>
    <property type="match status" value="1"/>
</dbReference>
<proteinExistence type="predicted"/>
<dbReference type="InterPro" id="IPR013740">
    <property type="entry name" value="Redoxin"/>
</dbReference>
<dbReference type="InterPro" id="IPR013766">
    <property type="entry name" value="Thioredoxin_domain"/>
</dbReference>
<dbReference type="EMBL" id="WRXO01000012">
    <property type="protein sequence ID" value="MVT44668.1"/>
    <property type="molecule type" value="Genomic_DNA"/>
</dbReference>
<feature type="domain" description="Thioredoxin" evidence="2">
    <location>
        <begin position="26"/>
        <end position="164"/>
    </location>
</feature>
<gene>
    <name evidence="3" type="ORF">GO495_29010</name>
</gene>
<organism evidence="3 4">
    <name type="scientific">Chitinophaga oryziterrae</name>
    <dbReference type="NCBI Taxonomy" id="1031224"/>
    <lineage>
        <taxon>Bacteria</taxon>
        <taxon>Pseudomonadati</taxon>
        <taxon>Bacteroidota</taxon>
        <taxon>Chitinophagia</taxon>
        <taxon>Chitinophagales</taxon>
        <taxon>Chitinophagaceae</taxon>
        <taxon>Chitinophaga</taxon>
    </lineage>
</organism>
<dbReference type="GO" id="GO:0016491">
    <property type="term" value="F:oxidoreductase activity"/>
    <property type="evidence" value="ECO:0007669"/>
    <property type="project" value="InterPro"/>
</dbReference>
<dbReference type="InterPro" id="IPR050553">
    <property type="entry name" value="Thioredoxin_ResA/DsbE_sf"/>
</dbReference>